<dbReference type="InterPro" id="IPR007949">
    <property type="entry name" value="SDA1_MD"/>
</dbReference>
<feature type="region of interest" description="Disordered" evidence="7">
    <location>
        <begin position="573"/>
        <end position="700"/>
    </location>
</feature>
<dbReference type="OrthoDB" id="2196187at2759"/>
<dbReference type="AlphaFoldDB" id="A0A316ZBY8"/>
<dbReference type="STRING" id="58919.A0A316ZBY8"/>
<evidence type="ECO:0000259" key="8">
    <source>
        <dbReference type="Pfam" id="PF05285"/>
    </source>
</evidence>
<evidence type="ECO:0000313" key="12">
    <source>
        <dbReference type="Proteomes" id="UP000245946"/>
    </source>
</evidence>
<dbReference type="Pfam" id="PF21638">
    <property type="entry name" value="SDA1_C"/>
    <property type="match status" value="1"/>
</dbReference>
<feature type="compositionally biased region" description="Low complexity" evidence="7">
    <location>
        <begin position="687"/>
        <end position="700"/>
    </location>
</feature>
<feature type="region of interest" description="Disordered" evidence="7">
    <location>
        <begin position="296"/>
        <end position="336"/>
    </location>
</feature>
<dbReference type="PANTHER" id="PTHR12730">
    <property type="entry name" value="HSDA/SDA1-RELATED"/>
    <property type="match status" value="1"/>
</dbReference>
<accession>A0A316ZBY8</accession>
<evidence type="ECO:0000256" key="3">
    <source>
        <dbReference type="ARBA" id="ARBA00022517"/>
    </source>
</evidence>
<dbReference type="InterPro" id="IPR012977">
    <property type="entry name" value="SDA1_N"/>
</dbReference>
<feature type="compositionally biased region" description="Basic residues" evidence="7">
    <location>
        <begin position="318"/>
        <end position="327"/>
    </location>
</feature>
<dbReference type="Pfam" id="PF05285">
    <property type="entry name" value="SDA1_dom"/>
    <property type="match status" value="1"/>
</dbReference>
<protein>
    <recommendedName>
        <fullName evidence="6">Protein SDA1</fullName>
    </recommendedName>
</protein>
<dbReference type="GeneID" id="37272691"/>
<sequence>MVKKAQAAPAAHVAPARSASSSLADGSGLAHRSRARGLLDASNLPALQNLVKRDPPAYADEFAAQWHHYQSIRRIYAAEIGAADEGGAHVAAPRVAKDQEEHFCALLSFVTQLAPSYPQLTASYPGELAAFLLQHHERLGADVRRSAVRSLVLLRNREVISSEELLRTLFPLLSMTTSASLRSLIQTTILQDIKAQNRKSLNHRLNRVVQGLLFAVVERGMPSRDAPQPHAAHARGEIKSRSEALWAVRLAADLWRKNIWKDAKTVSLIALACFHPHPKVQSSAVRFFLGDLHHAENGESSDSDSEEEAAIPDVNKMQHARKVNKKTRGGDRKVRQAAAVARKRRREAQDGREEVAEGDGRANFAALYLLNDPQGFGERLFENLSKGDRKMGIELKVRVMQLLSRVMGAHKCCILSFYSYVVKYLNPHQVHITLILVSLAQSVHSQTPPDALQPVLRKLSDAFVHPGVGPEVVAAGINSIRETCRRQPWAMEKELLADLVGYRKSKDKGVGAAARGLLQLYREVNPALLARSERGKSGALSVAEGKAPKAFGEEDEGQVGIPGLALLEKHLEEHEGEEDEDPEEAERKAWAGWEEDSDDDSDSSGGWIDVSSDEGGDDAFDVEDSDEEKDKADENKDKRSIKERLAARRERRREQRRREKSGEATAELDDDEASQADSEEGGEGEQSEAAKVAESAAAAEQEFSKLATTRILTPANFAKMAELRLAAAEAAAAAGGRVGANAKREVESIKAARKRTQAAAAASADGVFLDEATILGPRKKRKADYEERMASIAEGREGREKFGSKKGKKQRGSTTNEEKSKRSKAFAMTSKSWSVRSKSKTSLAEKSRKLKAHHETQRKRRGMK</sequence>
<feature type="compositionally biased region" description="Acidic residues" evidence="7">
    <location>
        <begin position="666"/>
        <end position="686"/>
    </location>
</feature>
<evidence type="ECO:0000259" key="10">
    <source>
        <dbReference type="Pfam" id="PF21638"/>
    </source>
</evidence>
<evidence type="ECO:0000256" key="4">
    <source>
        <dbReference type="ARBA" id="ARBA00022927"/>
    </source>
</evidence>
<gene>
    <name evidence="11" type="ORF">FA09DRAFT_359668</name>
</gene>
<dbReference type="InterPro" id="IPR048292">
    <property type="entry name" value="SDA1_C"/>
</dbReference>
<evidence type="ECO:0000256" key="2">
    <source>
        <dbReference type="ARBA" id="ARBA00022448"/>
    </source>
</evidence>
<keyword evidence="12" id="KW-1185">Reference proteome</keyword>
<keyword evidence="4 6" id="KW-0653">Protein transport</keyword>
<dbReference type="SUPFAM" id="SSF48371">
    <property type="entry name" value="ARM repeat"/>
    <property type="match status" value="1"/>
</dbReference>
<dbReference type="GO" id="GO:0000055">
    <property type="term" value="P:ribosomal large subunit export from nucleus"/>
    <property type="evidence" value="ECO:0007669"/>
    <property type="project" value="UniProtKB-UniRule"/>
</dbReference>
<feature type="region of interest" description="Disordered" evidence="7">
    <location>
        <begin position="778"/>
        <end position="864"/>
    </location>
</feature>
<dbReference type="PANTHER" id="PTHR12730:SF0">
    <property type="entry name" value="PROTEIN SDA1 HOMOLOG"/>
    <property type="match status" value="1"/>
</dbReference>
<evidence type="ECO:0000259" key="9">
    <source>
        <dbReference type="Pfam" id="PF08158"/>
    </source>
</evidence>
<keyword evidence="2 6" id="KW-0813">Transport</keyword>
<feature type="compositionally biased region" description="Acidic residues" evidence="7">
    <location>
        <begin position="574"/>
        <end position="584"/>
    </location>
</feature>
<evidence type="ECO:0000256" key="6">
    <source>
        <dbReference type="RuleBase" id="RU365057"/>
    </source>
</evidence>
<organism evidence="11 12">
    <name type="scientific">Tilletiopsis washingtonensis</name>
    <dbReference type="NCBI Taxonomy" id="58919"/>
    <lineage>
        <taxon>Eukaryota</taxon>
        <taxon>Fungi</taxon>
        <taxon>Dikarya</taxon>
        <taxon>Basidiomycota</taxon>
        <taxon>Ustilaginomycotina</taxon>
        <taxon>Exobasidiomycetes</taxon>
        <taxon>Entylomatales</taxon>
        <taxon>Entylomatales incertae sedis</taxon>
        <taxon>Tilletiopsis</taxon>
    </lineage>
</organism>
<feature type="compositionally biased region" description="Polar residues" evidence="7">
    <location>
        <begin position="829"/>
        <end position="844"/>
    </location>
</feature>
<feature type="compositionally biased region" description="Acidic residues" evidence="7">
    <location>
        <begin position="611"/>
        <end position="627"/>
    </location>
</feature>
<dbReference type="InterPro" id="IPR016024">
    <property type="entry name" value="ARM-type_fold"/>
</dbReference>
<reference evidence="11 12" key="1">
    <citation type="journal article" date="2018" name="Mol. Biol. Evol.">
        <title>Broad Genomic Sampling Reveals a Smut Pathogenic Ancestry of the Fungal Clade Ustilaginomycotina.</title>
        <authorList>
            <person name="Kijpornyongpan T."/>
            <person name="Mondo S.J."/>
            <person name="Barry K."/>
            <person name="Sandor L."/>
            <person name="Lee J."/>
            <person name="Lipzen A."/>
            <person name="Pangilinan J."/>
            <person name="LaButti K."/>
            <person name="Hainaut M."/>
            <person name="Henrissat B."/>
            <person name="Grigoriev I.V."/>
            <person name="Spatafora J.W."/>
            <person name="Aime M.C."/>
        </authorList>
    </citation>
    <scope>NUCLEOTIDE SEQUENCE [LARGE SCALE GENOMIC DNA]</scope>
    <source>
        <strain evidence="11 12">MCA 4186</strain>
    </source>
</reference>
<feature type="compositionally biased region" description="Basic and acidic residues" evidence="7">
    <location>
        <begin position="628"/>
        <end position="662"/>
    </location>
</feature>
<evidence type="ECO:0000313" key="11">
    <source>
        <dbReference type="EMBL" id="PWN99061.1"/>
    </source>
</evidence>
<dbReference type="GO" id="GO:0005730">
    <property type="term" value="C:nucleolus"/>
    <property type="evidence" value="ECO:0007669"/>
    <property type="project" value="UniProtKB-SubCell"/>
</dbReference>
<feature type="compositionally biased region" description="Basic and acidic residues" evidence="7">
    <location>
        <begin position="783"/>
        <end position="803"/>
    </location>
</feature>
<evidence type="ECO:0000256" key="7">
    <source>
        <dbReference type="SAM" id="MobiDB-lite"/>
    </source>
</evidence>
<dbReference type="GO" id="GO:0042273">
    <property type="term" value="P:ribosomal large subunit biogenesis"/>
    <property type="evidence" value="ECO:0007669"/>
    <property type="project" value="UniProtKB-UniRule"/>
</dbReference>
<dbReference type="InterPro" id="IPR027312">
    <property type="entry name" value="Sda1"/>
</dbReference>
<feature type="domain" description="SDA1 N-terminal" evidence="9">
    <location>
        <begin position="109"/>
        <end position="506"/>
    </location>
</feature>
<feature type="compositionally biased region" description="Basic residues" evidence="7">
    <location>
        <begin position="848"/>
        <end position="864"/>
    </location>
</feature>
<feature type="domain" description="SDA1 middle" evidence="8">
    <location>
        <begin position="607"/>
        <end position="795"/>
    </location>
</feature>
<comment type="function">
    <text evidence="6">Required for 60S pre-ribosomal subunits export to the cytoplasm.</text>
</comment>
<keyword evidence="3 6" id="KW-0690">Ribosome biogenesis</keyword>
<evidence type="ECO:0000256" key="1">
    <source>
        <dbReference type="ARBA" id="ARBA00005783"/>
    </source>
</evidence>
<name>A0A316ZBY8_9BASI</name>
<proteinExistence type="inferred from homology"/>
<dbReference type="GO" id="GO:0015031">
    <property type="term" value="P:protein transport"/>
    <property type="evidence" value="ECO:0007669"/>
    <property type="project" value="UniProtKB-KW"/>
</dbReference>
<feature type="compositionally biased region" description="Acidic residues" evidence="7">
    <location>
        <begin position="593"/>
        <end position="602"/>
    </location>
</feature>
<feature type="domain" description="SDA1 C-terminal" evidence="10">
    <location>
        <begin position="812"/>
        <end position="859"/>
    </location>
</feature>
<dbReference type="RefSeq" id="XP_025599340.1">
    <property type="nucleotide sequence ID" value="XM_025745147.1"/>
</dbReference>
<keyword evidence="5 6" id="KW-0539">Nucleus</keyword>
<comment type="subcellular location">
    <subcellularLocation>
        <location evidence="6">Nucleus</location>
        <location evidence="6">Nucleolus</location>
    </subcellularLocation>
</comment>
<dbReference type="Proteomes" id="UP000245946">
    <property type="component" value="Unassembled WGS sequence"/>
</dbReference>
<dbReference type="EMBL" id="KZ819289">
    <property type="protein sequence ID" value="PWN99061.1"/>
    <property type="molecule type" value="Genomic_DNA"/>
</dbReference>
<comment type="similarity">
    <text evidence="1 6">Belongs to the SDA1 family.</text>
</comment>
<feature type="region of interest" description="Disordered" evidence="7">
    <location>
        <begin position="1"/>
        <end position="27"/>
    </location>
</feature>
<dbReference type="Pfam" id="PF08158">
    <property type="entry name" value="SDA1_HEAT"/>
    <property type="match status" value="1"/>
</dbReference>
<evidence type="ECO:0000256" key="5">
    <source>
        <dbReference type="ARBA" id="ARBA00023242"/>
    </source>
</evidence>
<feature type="compositionally biased region" description="Acidic residues" evidence="7">
    <location>
        <begin position="299"/>
        <end position="310"/>
    </location>
</feature>